<dbReference type="Proteomes" id="UP000184532">
    <property type="component" value="Unassembled WGS sequence"/>
</dbReference>
<sequence length="153" mass="17855">MTIEAKTPDEYISKLPEDRKDAVSKLRETVRTNLPKGYQECISYKMIGFVIPHSKYPDGYHCDPKLPLPFINIASQKNYVALYHSGIYASKELLDWFVGEYSKHVKTKLDMGKSCIRFKKVDQIPYELVAELCQKMTPDQWIQLYEKNIKKQS</sequence>
<proteinExistence type="predicted"/>
<dbReference type="SUPFAM" id="SSF159888">
    <property type="entry name" value="YdhG-like"/>
    <property type="match status" value="1"/>
</dbReference>
<keyword evidence="3" id="KW-1185">Reference proteome</keyword>
<protein>
    <recommendedName>
        <fullName evidence="1">YdhG-like domain-containing protein</fullName>
    </recommendedName>
</protein>
<gene>
    <name evidence="2" type="ORF">SAMN04488116_2250</name>
</gene>
<dbReference type="Pfam" id="PF08818">
    <property type="entry name" value="DUF1801"/>
    <property type="match status" value="1"/>
</dbReference>
<dbReference type="OrthoDB" id="9813231at2"/>
<dbReference type="EMBL" id="FQWL01000003">
    <property type="protein sequence ID" value="SHG72052.1"/>
    <property type="molecule type" value="Genomic_DNA"/>
</dbReference>
<evidence type="ECO:0000259" key="1">
    <source>
        <dbReference type="Pfam" id="PF08818"/>
    </source>
</evidence>
<reference evidence="3" key="1">
    <citation type="submission" date="2016-11" db="EMBL/GenBank/DDBJ databases">
        <authorList>
            <person name="Varghese N."/>
            <person name="Submissions S."/>
        </authorList>
    </citation>
    <scope>NUCLEOTIDE SEQUENCE [LARGE SCALE GENOMIC DNA]</scope>
    <source>
        <strain evidence="3">DSM 22638</strain>
    </source>
</reference>
<evidence type="ECO:0000313" key="3">
    <source>
        <dbReference type="Proteomes" id="UP000184532"/>
    </source>
</evidence>
<dbReference type="RefSeq" id="WP_073179548.1">
    <property type="nucleotide sequence ID" value="NZ_FQWL01000003.1"/>
</dbReference>
<accession>A0A1M5M3Z7</accession>
<name>A0A1M5M3Z7_9FLAO</name>
<evidence type="ECO:0000313" key="2">
    <source>
        <dbReference type="EMBL" id="SHG72052.1"/>
    </source>
</evidence>
<dbReference type="InterPro" id="IPR014922">
    <property type="entry name" value="YdhG-like"/>
</dbReference>
<feature type="domain" description="YdhG-like" evidence="1">
    <location>
        <begin position="19"/>
        <end position="135"/>
    </location>
</feature>
<dbReference type="STRING" id="570519.SAMN04488116_2250"/>
<dbReference type="Gene3D" id="3.90.1150.200">
    <property type="match status" value="1"/>
</dbReference>
<organism evidence="2 3">
    <name type="scientific">Flagellimonas flava</name>
    <dbReference type="NCBI Taxonomy" id="570519"/>
    <lineage>
        <taxon>Bacteria</taxon>
        <taxon>Pseudomonadati</taxon>
        <taxon>Bacteroidota</taxon>
        <taxon>Flavobacteriia</taxon>
        <taxon>Flavobacteriales</taxon>
        <taxon>Flavobacteriaceae</taxon>
        <taxon>Flagellimonas</taxon>
    </lineage>
</organism>
<dbReference type="AlphaFoldDB" id="A0A1M5M3Z7"/>